<dbReference type="Proteomes" id="UP000295830">
    <property type="component" value="Unassembled WGS sequence"/>
</dbReference>
<dbReference type="InterPro" id="IPR045584">
    <property type="entry name" value="Pilin-like"/>
</dbReference>
<dbReference type="PROSITE" id="PS00409">
    <property type="entry name" value="PROKAR_NTER_METHYL"/>
    <property type="match status" value="1"/>
</dbReference>
<dbReference type="OrthoDB" id="5593857at2"/>
<evidence type="ECO:0000313" key="4">
    <source>
        <dbReference type="Proteomes" id="UP000295830"/>
    </source>
</evidence>
<dbReference type="Pfam" id="PF07963">
    <property type="entry name" value="N_methyl"/>
    <property type="match status" value="1"/>
</dbReference>
<keyword evidence="2" id="KW-1133">Transmembrane helix</keyword>
<keyword evidence="2" id="KW-0472">Membrane</keyword>
<comment type="caution">
    <text evidence="3">The sequence shown here is derived from an EMBL/GenBank/DDBJ whole genome shotgun (WGS) entry which is preliminary data.</text>
</comment>
<dbReference type="RefSeq" id="WP_133737161.1">
    <property type="nucleotide sequence ID" value="NZ_SOAX01000008.1"/>
</dbReference>
<proteinExistence type="predicted"/>
<protein>
    <submittedName>
        <fullName evidence="3">MSHA pilin protein MshD</fullName>
    </submittedName>
</protein>
<feature type="transmembrane region" description="Helical" evidence="2">
    <location>
        <begin position="12"/>
        <end position="36"/>
    </location>
</feature>
<keyword evidence="4" id="KW-1185">Reference proteome</keyword>
<dbReference type="InterPro" id="IPR012902">
    <property type="entry name" value="N_methyl_site"/>
</dbReference>
<dbReference type="NCBIfam" id="TIGR02532">
    <property type="entry name" value="IV_pilin_GFxxxE"/>
    <property type="match status" value="1"/>
</dbReference>
<dbReference type="AlphaFoldDB" id="A0A4R7JK38"/>
<feature type="region of interest" description="Disordered" evidence="1">
    <location>
        <begin position="69"/>
        <end position="89"/>
    </location>
</feature>
<evidence type="ECO:0000256" key="2">
    <source>
        <dbReference type="SAM" id="Phobius"/>
    </source>
</evidence>
<accession>A0A4R7JK38</accession>
<gene>
    <name evidence="3" type="ORF">DES49_2941</name>
</gene>
<reference evidence="3 4" key="1">
    <citation type="submission" date="2019-03" db="EMBL/GenBank/DDBJ databases">
        <title>Genomic Encyclopedia of Type Strains, Phase IV (KMG-IV): sequencing the most valuable type-strain genomes for metagenomic binning, comparative biology and taxonomic classification.</title>
        <authorList>
            <person name="Goeker M."/>
        </authorList>
    </citation>
    <scope>NUCLEOTIDE SEQUENCE [LARGE SCALE GENOMIC DNA]</scope>
    <source>
        <strain evidence="3 4">DSM 15505</strain>
    </source>
</reference>
<organism evidence="3 4">
    <name type="scientific">Halospina denitrificans</name>
    <dbReference type="NCBI Taxonomy" id="332522"/>
    <lineage>
        <taxon>Bacteria</taxon>
        <taxon>Pseudomonadati</taxon>
        <taxon>Pseudomonadota</taxon>
        <taxon>Gammaproteobacteria</taxon>
        <taxon>Halospina</taxon>
    </lineage>
</organism>
<evidence type="ECO:0000256" key="1">
    <source>
        <dbReference type="SAM" id="MobiDB-lite"/>
    </source>
</evidence>
<keyword evidence="2" id="KW-0812">Transmembrane</keyword>
<name>A0A4R7JK38_9GAMM</name>
<dbReference type="SUPFAM" id="SSF54523">
    <property type="entry name" value="Pili subunits"/>
    <property type="match status" value="1"/>
</dbReference>
<dbReference type="EMBL" id="SOAX01000008">
    <property type="protein sequence ID" value="TDT36989.1"/>
    <property type="molecule type" value="Genomic_DNA"/>
</dbReference>
<sequence>MSGRRSQAGVTLVELVITIVIIGVALAGVLGGYSLVVGRSANTLFQTRTTAVGQAYLDEILVRRFAQQTGAGGSPRYDGPCEVNPSGGDRENYKVVDDYDVIDDEPPALISGDFESGYDGYRVSVDVTCAGSEVGVGEDAKRIDVSVSPPQGPDMVFTAYKGNF</sequence>
<evidence type="ECO:0000313" key="3">
    <source>
        <dbReference type="EMBL" id="TDT36989.1"/>
    </source>
</evidence>